<evidence type="ECO:0000256" key="6">
    <source>
        <dbReference type="ARBA" id="ARBA00023069"/>
    </source>
</evidence>
<evidence type="ECO:0000313" key="12">
    <source>
        <dbReference type="EMBL" id="GFG29458.1"/>
    </source>
</evidence>
<organism evidence="12 13">
    <name type="scientific">Coptotermes formosanus</name>
    <name type="common">Formosan subterranean termite</name>
    <dbReference type="NCBI Taxonomy" id="36987"/>
    <lineage>
        <taxon>Eukaryota</taxon>
        <taxon>Metazoa</taxon>
        <taxon>Ecdysozoa</taxon>
        <taxon>Arthropoda</taxon>
        <taxon>Hexapoda</taxon>
        <taxon>Insecta</taxon>
        <taxon>Pterygota</taxon>
        <taxon>Neoptera</taxon>
        <taxon>Polyneoptera</taxon>
        <taxon>Dictyoptera</taxon>
        <taxon>Blattodea</taxon>
        <taxon>Blattoidea</taxon>
        <taxon>Termitoidae</taxon>
        <taxon>Rhinotermitidae</taxon>
        <taxon>Coptotermes</taxon>
    </lineage>
</organism>
<comment type="function">
    <text evidence="9">Microtubule inner protein (MIP) part of the dynein-decorated doublet microtubules (DMTs) in cilia and flagellar axoneme. Forms filamentous polymers in the walls of ciliary and flagellar microtubules.</text>
</comment>
<dbReference type="GO" id="GO:0060294">
    <property type="term" value="P:cilium movement involved in cell motility"/>
    <property type="evidence" value="ECO:0007669"/>
    <property type="project" value="UniProtKB-UniRule"/>
</dbReference>
<evidence type="ECO:0000256" key="5">
    <source>
        <dbReference type="ARBA" id="ARBA00023054"/>
    </source>
</evidence>
<evidence type="ECO:0000256" key="8">
    <source>
        <dbReference type="ARBA" id="ARBA00023273"/>
    </source>
</evidence>
<proteinExistence type="inferred from homology"/>
<dbReference type="InterPro" id="IPR048256">
    <property type="entry name" value="Tektin-like"/>
</dbReference>
<keyword evidence="5 11" id="KW-0175">Coiled coil</keyword>
<evidence type="ECO:0000256" key="3">
    <source>
        <dbReference type="ARBA" id="ARBA00022490"/>
    </source>
</evidence>
<evidence type="ECO:0000256" key="11">
    <source>
        <dbReference type="SAM" id="Coils"/>
    </source>
</evidence>
<evidence type="ECO:0000256" key="10">
    <source>
        <dbReference type="RuleBase" id="RU367040"/>
    </source>
</evidence>
<name>A0A6L2PGB8_COPFO</name>
<protein>
    <recommendedName>
        <fullName evidence="10">Tektin</fullName>
    </recommendedName>
</protein>
<reference evidence="13" key="1">
    <citation type="submission" date="2020-01" db="EMBL/GenBank/DDBJ databases">
        <title>Draft genome sequence of the Termite Coptotermes fromosanus.</title>
        <authorList>
            <person name="Itakura S."/>
            <person name="Yosikawa Y."/>
            <person name="Umezawa K."/>
        </authorList>
    </citation>
    <scope>NUCLEOTIDE SEQUENCE [LARGE SCALE GENOMIC DNA]</scope>
</reference>
<dbReference type="GO" id="GO:0005634">
    <property type="term" value="C:nucleus"/>
    <property type="evidence" value="ECO:0007669"/>
    <property type="project" value="TreeGrafter"/>
</dbReference>
<gene>
    <name evidence="12" type="ORF">Cfor_02850</name>
</gene>
<dbReference type="GO" id="GO:0005930">
    <property type="term" value="C:axoneme"/>
    <property type="evidence" value="ECO:0007669"/>
    <property type="project" value="UniProtKB-SubCell"/>
</dbReference>
<dbReference type="InterPro" id="IPR000435">
    <property type="entry name" value="Tektins"/>
</dbReference>
<evidence type="ECO:0000256" key="2">
    <source>
        <dbReference type="ARBA" id="ARBA00007209"/>
    </source>
</evidence>
<dbReference type="FunCoup" id="A0A6L2PGB8">
    <property type="interactions" value="3"/>
</dbReference>
<feature type="coiled-coil region" evidence="11">
    <location>
        <begin position="271"/>
        <end position="298"/>
    </location>
</feature>
<keyword evidence="8 10" id="KW-0966">Cell projection</keyword>
<evidence type="ECO:0000256" key="9">
    <source>
        <dbReference type="ARBA" id="ARBA00045224"/>
    </source>
</evidence>
<feature type="coiled-coil region" evidence="11">
    <location>
        <begin position="150"/>
        <end position="177"/>
    </location>
</feature>
<evidence type="ECO:0000313" key="13">
    <source>
        <dbReference type="Proteomes" id="UP000502823"/>
    </source>
</evidence>
<sequence>MDLKRERQALVSVPPPTHHSTLSEWYLNNRHCYRAAQDQQQIADRVIAKSNQLCDLISEVTKLNKAEVDSTLKERIKDTEYLKKENEIQKEECCKEEAALLIYKGRIMGALESLKEQVLKICKKCIILREGRLGTDLVHDDVERELLKEVETIEGALSLLGRTLEEANEQIRLLRSTKYFLDQDNDKKANTLQIDKHCTNIQETILNLSMYHKATPLDAGNVTKEEWEHFSKKFIKRAAQEVNNARPLRSYIDTLLKQVTEDLWKQFNVTNEAFRRRIAETRDAKLKLENEHHETLRQANEMLRTITRLEKAIAEKEGFMALAHTRLEHRAKRCATELTRDEVETRLVTEVHALRDNVSALQEMLSEAQASLRYLLTTQIQLEEEINIKAHTLKIDEVDCMTLRESMDYHSY</sequence>
<keyword evidence="6 10" id="KW-0969">Cilium</keyword>
<dbReference type="Proteomes" id="UP000502823">
    <property type="component" value="Unassembled WGS sequence"/>
</dbReference>
<dbReference type="OrthoDB" id="10054259at2759"/>
<dbReference type="PRINTS" id="PR00511">
    <property type="entry name" value="TEKTIN"/>
</dbReference>
<dbReference type="EMBL" id="BLKM01000142">
    <property type="protein sequence ID" value="GFG29458.1"/>
    <property type="molecule type" value="Genomic_DNA"/>
</dbReference>
<comment type="caution">
    <text evidence="12">The sequence shown here is derived from an EMBL/GenBank/DDBJ whole genome shotgun (WGS) entry which is preliminary data.</text>
</comment>
<keyword evidence="7" id="KW-0206">Cytoskeleton</keyword>
<evidence type="ECO:0000256" key="1">
    <source>
        <dbReference type="ARBA" id="ARBA00004611"/>
    </source>
</evidence>
<keyword evidence="13" id="KW-1185">Reference proteome</keyword>
<dbReference type="GO" id="GO:0015630">
    <property type="term" value="C:microtubule cytoskeleton"/>
    <property type="evidence" value="ECO:0007669"/>
    <property type="project" value="UniProtKB-UniRule"/>
</dbReference>
<dbReference type="Pfam" id="PF03148">
    <property type="entry name" value="Tektin"/>
    <property type="match status" value="1"/>
</dbReference>
<dbReference type="PANTHER" id="PTHR19960">
    <property type="entry name" value="TEKTIN"/>
    <property type="match status" value="1"/>
</dbReference>
<keyword evidence="3" id="KW-0963">Cytoplasm</keyword>
<dbReference type="InParanoid" id="A0A6L2PGB8"/>
<comment type="subcellular location">
    <subcellularLocation>
        <location evidence="10">Cytoplasm</location>
        <location evidence="10">Cytoskeleton</location>
        <location evidence="10">Cilium axoneme</location>
    </subcellularLocation>
    <subcellularLocation>
        <location evidence="1">Cytoplasm</location>
        <location evidence="1">Cytoskeleton</location>
        <location evidence="1">Flagellum axoneme</location>
    </subcellularLocation>
</comment>
<dbReference type="AlphaFoldDB" id="A0A6L2PGB8"/>
<keyword evidence="4 10" id="KW-0282">Flagellum</keyword>
<accession>A0A6L2PGB8</accession>
<evidence type="ECO:0000256" key="4">
    <source>
        <dbReference type="ARBA" id="ARBA00022846"/>
    </source>
</evidence>
<evidence type="ECO:0000256" key="7">
    <source>
        <dbReference type="ARBA" id="ARBA00023212"/>
    </source>
</evidence>
<comment type="similarity">
    <text evidence="2 10">Belongs to the tektin family.</text>
</comment>
<dbReference type="GO" id="GO:0060271">
    <property type="term" value="P:cilium assembly"/>
    <property type="evidence" value="ECO:0007669"/>
    <property type="project" value="UniProtKB-UniRule"/>
</dbReference>
<dbReference type="PANTHER" id="PTHR19960:SF25">
    <property type="entry name" value="TEKTIN-1"/>
    <property type="match status" value="1"/>
</dbReference>